<name>A0A388TBF0_TERA1</name>
<keyword evidence="10" id="KW-1185">Reference proteome</keyword>
<evidence type="ECO:0000259" key="7">
    <source>
        <dbReference type="Pfam" id="PF00082"/>
    </source>
</evidence>
<dbReference type="Gene3D" id="3.40.50.200">
    <property type="entry name" value="Peptidase S8/S53 domain"/>
    <property type="match status" value="1"/>
</dbReference>
<dbReference type="SUPFAM" id="SSF52743">
    <property type="entry name" value="Subtilisin-like"/>
    <property type="match status" value="1"/>
</dbReference>
<dbReference type="Proteomes" id="UP000269352">
    <property type="component" value="Unassembled WGS sequence"/>
</dbReference>
<dbReference type="PANTHER" id="PTHR43806">
    <property type="entry name" value="PEPTIDASE S8"/>
    <property type="match status" value="1"/>
</dbReference>
<dbReference type="InterPro" id="IPR025965">
    <property type="entry name" value="FlgD/Vpr_Ig-like"/>
</dbReference>
<protein>
    <submittedName>
        <fullName evidence="9">Protease</fullName>
    </submittedName>
</protein>
<dbReference type="GO" id="GO:0006508">
    <property type="term" value="P:proteolysis"/>
    <property type="evidence" value="ECO:0007669"/>
    <property type="project" value="UniProtKB-KW"/>
</dbReference>
<evidence type="ECO:0000313" key="9">
    <source>
        <dbReference type="EMBL" id="GBR74128.1"/>
    </source>
</evidence>
<dbReference type="EMBL" id="BGZN01000031">
    <property type="protein sequence ID" value="GBR74128.1"/>
    <property type="molecule type" value="Genomic_DNA"/>
</dbReference>
<comment type="caution">
    <text evidence="9">The sequence shown here is derived from an EMBL/GenBank/DDBJ whole genome shotgun (WGS) entry which is preliminary data.</text>
</comment>
<comment type="similarity">
    <text evidence="1 5 6">Belongs to the peptidase S8 family.</text>
</comment>
<proteinExistence type="inferred from homology"/>
<feature type="active site" description="Charge relay system" evidence="5">
    <location>
        <position position="146"/>
    </location>
</feature>
<evidence type="ECO:0000259" key="8">
    <source>
        <dbReference type="Pfam" id="PF13860"/>
    </source>
</evidence>
<dbReference type="PROSITE" id="PS51892">
    <property type="entry name" value="SUBTILASE"/>
    <property type="match status" value="1"/>
</dbReference>
<dbReference type="InterPro" id="IPR036852">
    <property type="entry name" value="Peptidase_S8/S53_dom_sf"/>
</dbReference>
<accession>A0A388TBF0</accession>
<keyword evidence="4 5" id="KW-0720">Serine protease</keyword>
<dbReference type="Pfam" id="PF13860">
    <property type="entry name" value="FlgD_ig"/>
    <property type="match status" value="1"/>
</dbReference>
<dbReference type="PROSITE" id="PS00137">
    <property type="entry name" value="SUBTILASE_HIS"/>
    <property type="match status" value="1"/>
</dbReference>
<reference evidence="9 10" key="1">
    <citation type="journal article" date="2019" name="ISME J.">
        <title>Genome analyses of uncultured TG2/ZB3 bacteria in 'Margulisbacteria' specifically attached to ectosymbiotic spirochetes of protists in the termite gut.</title>
        <authorList>
            <person name="Utami Y.D."/>
            <person name="Kuwahara H."/>
            <person name="Igai K."/>
            <person name="Murakami T."/>
            <person name="Sugaya K."/>
            <person name="Morikawa T."/>
            <person name="Nagura Y."/>
            <person name="Yuki M."/>
            <person name="Deevong P."/>
            <person name="Inoue T."/>
            <person name="Kihara K."/>
            <person name="Lo N."/>
            <person name="Yamada A."/>
            <person name="Ohkuma M."/>
            <person name="Hongoh Y."/>
        </authorList>
    </citation>
    <scope>NUCLEOTIDE SEQUENCE [LARGE SCALE GENOMIC DNA]</scope>
    <source>
        <strain evidence="9">NkOx7-01</strain>
    </source>
</reference>
<keyword evidence="2 5" id="KW-0645">Protease</keyword>
<evidence type="ECO:0000256" key="5">
    <source>
        <dbReference type="PROSITE-ProRule" id="PRU01240"/>
    </source>
</evidence>
<sequence>MLRAEYLPNKILVELKPGSLTVQSGSSAAEVSLRLEKLLNNYGTAEIKKVSDTPRGRGLLQSSAADPLADYYSVEYPASINVELLVEILKNDPEVAAAQPVFIYRIQATPDDKKYLNQAWYFDLINAPAGWDITTGSTAVKIAVVDSGVAPHSDLDLDTAGWRDFVTENNLSPVDPNGHGTIVAGLAAAIGNNDTGITGLDWNAKILPVRVMNDNGAGDTTAIAKGIKHAADQGADVINMSFGGLSDSLDNALEKACDYAHSKGSILVAAAGNIGGNIYADSIVYPAVYENVLSVGSVNNIGNRSIFSVKNPNVMAPGEKMFSTDKSGDYSNQSDDGKYFDGTSFAAPLVSGLMGLLRAQNPTVNPQEAMEIVKKTAKPAGSFVEYGWGIVDVYHALTRVPYPRDSGGGKNLKVLSAPNPAQRAVNFSFPLDEPVDNVRIYIYDQRGRKAQELDYGSSLLGSMYVTPEWDLLGADGRALANGSYIYVVKATTKDGSVKYGKNILSIVR</sequence>
<dbReference type="InterPro" id="IPR015500">
    <property type="entry name" value="Peptidase_S8_subtilisin-rel"/>
</dbReference>
<gene>
    <name evidence="9" type="ORF">NO1_1357</name>
</gene>
<evidence type="ECO:0000313" key="10">
    <source>
        <dbReference type="Proteomes" id="UP000269352"/>
    </source>
</evidence>
<feature type="domain" description="FlgD/Vpr Ig-like" evidence="8">
    <location>
        <begin position="424"/>
        <end position="494"/>
    </location>
</feature>
<dbReference type="InterPro" id="IPR000209">
    <property type="entry name" value="Peptidase_S8/S53_dom"/>
</dbReference>
<dbReference type="PROSITE" id="PS00136">
    <property type="entry name" value="SUBTILASE_ASP"/>
    <property type="match status" value="1"/>
</dbReference>
<organism evidence="9 10">
    <name type="scientific">Termititenax aidoneus</name>
    <dbReference type="NCBI Taxonomy" id="2218524"/>
    <lineage>
        <taxon>Bacteria</taxon>
        <taxon>Bacillati</taxon>
        <taxon>Candidatus Margulisiibacteriota</taxon>
        <taxon>Candidatus Termititenacia</taxon>
        <taxon>Candidatus Termititenacales</taxon>
        <taxon>Candidatus Termititenacaceae</taxon>
        <taxon>Candidatus Termititenax</taxon>
    </lineage>
</organism>
<dbReference type="InterPro" id="IPR050131">
    <property type="entry name" value="Peptidase_S8_subtilisin-like"/>
</dbReference>
<dbReference type="PRINTS" id="PR00723">
    <property type="entry name" value="SUBTILISIN"/>
</dbReference>
<dbReference type="InterPro" id="IPR023827">
    <property type="entry name" value="Peptidase_S8_Asp-AS"/>
</dbReference>
<feature type="active site" description="Charge relay system" evidence="5">
    <location>
        <position position="179"/>
    </location>
</feature>
<dbReference type="GO" id="GO:0004252">
    <property type="term" value="F:serine-type endopeptidase activity"/>
    <property type="evidence" value="ECO:0007669"/>
    <property type="project" value="UniProtKB-UniRule"/>
</dbReference>
<dbReference type="InterPro" id="IPR023828">
    <property type="entry name" value="Peptidase_S8_Ser-AS"/>
</dbReference>
<evidence type="ECO:0000256" key="3">
    <source>
        <dbReference type="ARBA" id="ARBA00022801"/>
    </source>
</evidence>
<dbReference type="AlphaFoldDB" id="A0A388TBF0"/>
<evidence type="ECO:0000256" key="6">
    <source>
        <dbReference type="RuleBase" id="RU003355"/>
    </source>
</evidence>
<dbReference type="PANTHER" id="PTHR43806:SF11">
    <property type="entry name" value="CEREVISIN-RELATED"/>
    <property type="match status" value="1"/>
</dbReference>
<dbReference type="InterPro" id="IPR022398">
    <property type="entry name" value="Peptidase_S8_His-AS"/>
</dbReference>
<feature type="domain" description="Peptidase S8/S53" evidence="7">
    <location>
        <begin position="138"/>
        <end position="389"/>
    </location>
</feature>
<evidence type="ECO:0000256" key="1">
    <source>
        <dbReference type="ARBA" id="ARBA00011073"/>
    </source>
</evidence>
<keyword evidence="3 5" id="KW-0378">Hydrolase</keyword>
<feature type="active site" description="Charge relay system" evidence="5">
    <location>
        <position position="344"/>
    </location>
</feature>
<dbReference type="PROSITE" id="PS00138">
    <property type="entry name" value="SUBTILASE_SER"/>
    <property type="match status" value="1"/>
</dbReference>
<dbReference type="Gene3D" id="2.60.40.4070">
    <property type="match status" value="1"/>
</dbReference>
<dbReference type="Pfam" id="PF00082">
    <property type="entry name" value="Peptidase_S8"/>
    <property type="match status" value="1"/>
</dbReference>
<evidence type="ECO:0000256" key="4">
    <source>
        <dbReference type="ARBA" id="ARBA00022825"/>
    </source>
</evidence>
<evidence type="ECO:0000256" key="2">
    <source>
        <dbReference type="ARBA" id="ARBA00022670"/>
    </source>
</evidence>